<dbReference type="AlphaFoldDB" id="A0AA88JBX7"/>
<keyword evidence="2" id="KW-1185">Reference proteome</keyword>
<reference evidence="1" key="1">
    <citation type="submission" date="2023-07" db="EMBL/GenBank/DDBJ databases">
        <title>draft genome sequence of fig (Ficus carica).</title>
        <authorList>
            <person name="Takahashi T."/>
            <person name="Nishimura K."/>
        </authorList>
    </citation>
    <scope>NUCLEOTIDE SEQUENCE</scope>
</reference>
<dbReference type="Proteomes" id="UP001187192">
    <property type="component" value="Unassembled WGS sequence"/>
</dbReference>
<sequence length="74" mass="8115">MPSVDVGVTGMSRGRCRSVEGAWTICNPFGCRFEIASWKGQRRLGRCGRAVRRCGLGAWKCSKRVDSIGQPLVT</sequence>
<accession>A0AA88JBX7</accession>
<evidence type="ECO:0000313" key="1">
    <source>
        <dbReference type="EMBL" id="GMN67942.1"/>
    </source>
</evidence>
<name>A0AA88JBX7_FICCA</name>
<evidence type="ECO:0000313" key="2">
    <source>
        <dbReference type="Proteomes" id="UP001187192"/>
    </source>
</evidence>
<comment type="caution">
    <text evidence="1">The sequence shown here is derived from an EMBL/GenBank/DDBJ whole genome shotgun (WGS) entry which is preliminary data.</text>
</comment>
<gene>
    <name evidence="1" type="ORF">TIFTF001_036998</name>
</gene>
<dbReference type="EMBL" id="BTGU01000523">
    <property type="protein sequence ID" value="GMN67942.1"/>
    <property type="molecule type" value="Genomic_DNA"/>
</dbReference>
<organism evidence="1 2">
    <name type="scientific">Ficus carica</name>
    <name type="common">Common fig</name>
    <dbReference type="NCBI Taxonomy" id="3494"/>
    <lineage>
        <taxon>Eukaryota</taxon>
        <taxon>Viridiplantae</taxon>
        <taxon>Streptophyta</taxon>
        <taxon>Embryophyta</taxon>
        <taxon>Tracheophyta</taxon>
        <taxon>Spermatophyta</taxon>
        <taxon>Magnoliopsida</taxon>
        <taxon>eudicotyledons</taxon>
        <taxon>Gunneridae</taxon>
        <taxon>Pentapetalae</taxon>
        <taxon>rosids</taxon>
        <taxon>fabids</taxon>
        <taxon>Rosales</taxon>
        <taxon>Moraceae</taxon>
        <taxon>Ficeae</taxon>
        <taxon>Ficus</taxon>
    </lineage>
</organism>
<protein>
    <submittedName>
        <fullName evidence="1">Uncharacterized protein</fullName>
    </submittedName>
</protein>
<proteinExistence type="predicted"/>